<evidence type="ECO:0000313" key="9">
    <source>
        <dbReference type="Proteomes" id="UP000184080"/>
    </source>
</evidence>
<keyword evidence="3 6" id="KW-0812">Transmembrane</keyword>
<evidence type="ECO:0000259" key="7">
    <source>
        <dbReference type="Pfam" id="PF02687"/>
    </source>
</evidence>
<feature type="domain" description="ABC3 transporter permease C-terminal" evidence="7">
    <location>
        <begin position="59"/>
        <end position="175"/>
    </location>
</feature>
<evidence type="ECO:0000256" key="5">
    <source>
        <dbReference type="ARBA" id="ARBA00023136"/>
    </source>
</evidence>
<protein>
    <submittedName>
        <fullName evidence="8">Putative ABC transport system permease protein</fullName>
    </submittedName>
</protein>
<reference evidence="8 9" key="1">
    <citation type="submission" date="2016-11" db="EMBL/GenBank/DDBJ databases">
        <authorList>
            <person name="Jaros S."/>
            <person name="Januszkiewicz K."/>
            <person name="Wedrychowicz H."/>
        </authorList>
    </citation>
    <scope>NUCLEOTIDE SEQUENCE [LARGE SCALE GENOMIC DNA]</scope>
    <source>
        <strain evidence="8 9">DSM 21864</strain>
    </source>
</reference>
<evidence type="ECO:0000256" key="1">
    <source>
        <dbReference type="ARBA" id="ARBA00004651"/>
    </source>
</evidence>
<keyword evidence="2 6" id="KW-1003">Cell membrane</keyword>
<feature type="transmembrane region" description="Helical" evidence="6">
    <location>
        <begin position="103"/>
        <end position="126"/>
    </location>
</feature>
<feature type="transmembrane region" description="Helical" evidence="6">
    <location>
        <begin position="229"/>
        <end position="252"/>
    </location>
</feature>
<keyword evidence="6" id="KW-0813">Transport</keyword>
<evidence type="ECO:0000256" key="6">
    <source>
        <dbReference type="PIRNR" id="PIRNR018968"/>
    </source>
</evidence>
<dbReference type="Proteomes" id="UP000184080">
    <property type="component" value="Unassembled WGS sequence"/>
</dbReference>
<comment type="similarity">
    <text evidence="6">Belongs to the ABC-4 integral membrane protein family.</text>
</comment>
<feature type="transmembrane region" description="Helical" evidence="6">
    <location>
        <begin position="537"/>
        <end position="559"/>
    </location>
</feature>
<feature type="transmembrane region" description="Helical" evidence="6">
    <location>
        <begin position="60"/>
        <end position="82"/>
    </location>
</feature>
<dbReference type="InterPro" id="IPR052536">
    <property type="entry name" value="ABC-4_Integral_Memb_Prot"/>
</dbReference>
<feature type="transmembrane region" description="Helical" evidence="6">
    <location>
        <begin position="593"/>
        <end position="616"/>
    </location>
</feature>
<dbReference type="AlphaFoldDB" id="A0A1M6NI21"/>
<dbReference type="EMBL" id="FQZO01000011">
    <property type="protein sequence ID" value="SHJ95264.1"/>
    <property type="molecule type" value="Genomic_DNA"/>
</dbReference>
<dbReference type="STRING" id="1121298.SAMN05444401_0220"/>
<feature type="transmembrane region" description="Helical" evidence="6">
    <location>
        <begin position="281"/>
        <end position="304"/>
    </location>
</feature>
<evidence type="ECO:0000256" key="3">
    <source>
        <dbReference type="ARBA" id="ARBA00022692"/>
    </source>
</evidence>
<dbReference type="RefSeq" id="WP_073012087.1">
    <property type="nucleotide sequence ID" value="NZ_FQZO01000011.1"/>
</dbReference>
<proteinExistence type="inferred from homology"/>
<feature type="transmembrane region" description="Helical" evidence="6">
    <location>
        <begin position="628"/>
        <end position="647"/>
    </location>
</feature>
<dbReference type="GO" id="GO:0055085">
    <property type="term" value="P:transmembrane transport"/>
    <property type="evidence" value="ECO:0007669"/>
    <property type="project" value="UniProtKB-UniRule"/>
</dbReference>
<sequence length="657" mass="74677">MDFSSMIIKNIKHNIKNYMAYLIGNSIIQCILFMFFTLVFNPKFMENKEFLALKGELNTIVIFMIAFSAAFIIFTTVSFTKYRGREFGVYFTIGLTSKEIIKILCYENIIISLASFLIASLSGSIFSKLFHMAIGKILNIDNIVIPLSIKAYAAVLLISFVIFLFTTVYQMIFLNRYSVINILKSKSKKDIGSTSTILGVIGIIIFIGSFVIVKMIADRKINSRGSTFSLAPVVGTIVSVYLLIGFSMTVVVKVMKKFKKAYNNNILFINSLSHRFISYRIVLYVVTLMVSGGIVFISFAYSMYKSTEKQVGALFPYDMSFIVDKSSIKDMNIKDFITKNLGEVKSYDEVEGLNIPNIRVNDGACLWRRPNMLVISEDSYKALGNNELNLKKGEIFYCHAEKTGSFYDGGFMLDLSKKVMDDTAISLGEYKAQRNTDEYIYVPKEKKEEKVAAIVNISYNEDYFRGDVVVASNEDYKAMEQKLGHEAITYDVLIDLKEEGKYERLSNELEANFGKKVSDTLITREKTFDKAIKENSFMLFICSFMGMMFLVGSAAVIYFKTITSIEEDRERSKQLMKIGLSRKEINALIMKELGAVFLVPPIIALVCIGFYLSAVFNKINDGEYMLKNSLFVFGVYSVIQIIFYFLTSNRYKKQVIL</sequence>
<gene>
    <name evidence="8" type="ORF">SAMN05444401_0220</name>
</gene>
<evidence type="ECO:0000256" key="4">
    <source>
        <dbReference type="ARBA" id="ARBA00022989"/>
    </source>
</evidence>
<dbReference type="PIRSF" id="PIRSF018968">
    <property type="entry name" value="ABC_permease_BceB"/>
    <property type="match status" value="1"/>
</dbReference>
<dbReference type="OrthoDB" id="9781780at2"/>
<comment type="subcellular location">
    <subcellularLocation>
        <location evidence="1 6">Cell membrane</location>
        <topology evidence="1 6">Multi-pass membrane protein</topology>
    </subcellularLocation>
</comment>
<dbReference type="InterPro" id="IPR003838">
    <property type="entry name" value="ABC3_permease_C"/>
</dbReference>
<keyword evidence="4 6" id="KW-1133">Transmembrane helix</keyword>
<feature type="transmembrane region" description="Helical" evidence="6">
    <location>
        <begin position="20"/>
        <end position="40"/>
    </location>
</feature>
<keyword evidence="9" id="KW-1185">Reference proteome</keyword>
<dbReference type="PANTHER" id="PTHR46795:SF3">
    <property type="entry name" value="ABC TRANSPORTER PERMEASE"/>
    <property type="match status" value="1"/>
</dbReference>
<dbReference type="InterPro" id="IPR027022">
    <property type="entry name" value="ABC_permease_BceB-typ"/>
</dbReference>
<feature type="transmembrane region" description="Helical" evidence="6">
    <location>
        <begin position="195"/>
        <end position="217"/>
    </location>
</feature>
<dbReference type="Pfam" id="PF02687">
    <property type="entry name" value="FtsX"/>
    <property type="match status" value="1"/>
</dbReference>
<accession>A0A1M6NI21</accession>
<keyword evidence="5 6" id="KW-0472">Membrane</keyword>
<evidence type="ECO:0000256" key="2">
    <source>
        <dbReference type="ARBA" id="ARBA00022475"/>
    </source>
</evidence>
<feature type="transmembrane region" description="Helical" evidence="6">
    <location>
        <begin position="151"/>
        <end position="174"/>
    </location>
</feature>
<name>A0A1M6NI21_9CLOT</name>
<organism evidence="8 9">
    <name type="scientific">Clostridium amylolyticum</name>
    <dbReference type="NCBI Taxonomy" id="1121298"/>
    <lineage>
        <taxon>Bacteria</taxon>
        <taxon>Bacillati</taxon>
        <taxon>Bacillota</taxon>
        <taxon>Clostridia</taxon>
        <taxon>Eubacteriales</taxon>
        <taxon>Clostridiaceae</taxon>
        <taxon>Clostridium</taxon>
    </lineage>
</organism>
<dbReference type="GO" id="GO:0005886">
    <property type="term" value="C:plasma membrane"/>
    <property type="evidence" value="ECO:0007669"/>
    <property type="project" value="UniProtKB-SubCell"/>
</dbReference>
<evidence type="ECO:0000313" key="8">
    <source>
        <dbReference type="EMBL" id="SHJ95264.1"/>
    </source>
</evidence>
<dbReference type="PANTHER" id="PTHR46795">
    <property type="entry name" value="ABC TRANSPORTER PERMEASE-RELATED-RELATED"/>
    <property type="match status" value="1"/>
</dbReference>